<gene>
    <name evidence="1" type="ORF">EHS25_000199</name>
</gene>
<organism evidence="1 2">
    <name type="scientific">Saitozyma podzolica</name>
    <dbReference type="NCBI Taxonomy" id="1890683"/>
    <lineage>
        <taxon>Eukaryota</taxon>
        <taxon>Fungi</taxon>
        <taxon>Dikarya</taxon>
        <taxon>Basidiomycota</taxon>
        <taxon>Agaricomycotina</taxon>
        <taxon>Tremellomycetes</taxon>
        <taxon>Tremellales</taxon>
        <taxon>Trimorphomycetaceae</taxon>
        <taxon>Saitozyma</taxon>
    </lineage>
</organism>
<sequence>MSTGSGPLFRGILSSVYTSSTNRAARHPFFSAVPTRYLLLQDVPKTARASDVLRALKDSGTVAKSFPLSAITPQPPSYPRYPSLTRTFHLTAPTLSVANAIQERLRKAPIFPSLRVVDPGPISRQSDATPPPRVIFSTSDAKIRLEAEIEIEIMQILYLSVTIEMTLWTERETLLVDVMSHAQGEDLPSVRSRAIRFGMATYDSVRKIAKNFGMLDGEEGCVRMPRSPHGVKAIFCFTVDSVSNAHRLQKFLHLSNFNRHMYGFRYPMQAEVW</sequence>
<dbReference type="OrthoDB" id="5541797at2759"/>
<keyword evidence="2" id="KW-1185">Reference proteome</keyword>
<evidence type="ECO:0000313" key="1">
    <source>
        <dbReference type="EMBL" id="RSH95113.1"/>
    </source>
</evidence>
<name>A0A427YVE9_9TREE</name>
<proteinExistence type="predicted"/>
<comment type="caution">
    <text evidence="1">The sequence shown here is derived from an EMBL/GenBank/DDBJ whole genome shotgun (WGS) entry which is preliminary data.</text>
</comment>
<dbReference type="AlphaFoldDB" id="A0A427YVE9"/>
<protein>
    <submittedName>
        <fullName evidence="1">Uncharacterized protein</fullName>
    </submittedName>
</protein>
<evidence type="ECO:0000313" key="2">
    <source>
        <dbReference type="Proteomes" id="UP000279259"/>
    </source>
</evidence>
<dbReference type="Proteomes" id="UP000279259">
    <property type="component" value="Unassembled WGS sequence"/>
</dbReference>
<accession>A0A427YVE9</accession>
<reference evidence="1 2" key="1">
    <citation type="submission" date="2018-11" db="EMBL/GenBank/DDBJ databases">
        <title>Genome sequence of Saitozyma podzolica DSM 27192.</title>
        <authorList>
            <person name="Aliyu H."/>
            <person name="Gorte O."/>
            <person name="Ochsenreither K."/>
        </authorList>
    </citation>
    <scope>NUCLEOTIDE SEQUENCE [LARGE SCALE GENOMIC DNA]</scope>
    <source>
        <strain evidence="1 2">DSM 27192</strain>
    </source>
</reference>
<dbReference type="EMBL" id="RSCD01000001">
    <property type="protein sequence ID" value="RSH95113.1"/>
    <property type="molecule type" value="Genomic_DNA"/>
</dbReference>